<feature type="transmembrane region" description="Helical" evidence="6">
    <location>
        <begin position="143"/>
        <end position="160"/>
    </location>
</feature>
<dbReference type="CDD" id="cd16015">
    <property type="entry name" value="LTA_synthase"/>
    <property type="match status" value="1"/>
</dbReference>
<dbReference type="AlphaFoldDB" id="A0AB94ID83"/>
<dbReference type="PANTHER" id="PTHR47371:SF3">
    <property type="entry name" value="PHOSPHOGLYCEROL TRANSFERASE I"/>
    <property type="match status" value="1"/>
</dbReference>
<keyword evidence="2" id="KW-1003">Cell membrane</keyword>
<dbReference type="Gene3D" id="3.40.720.10">
    <property type="entry name" value="Alkaline Phosphatase, subunit A"/>
    <property type="match status" value="1"/>
</dbReference>
<evidence type="ECO:0000256" key="5">
    <source>
        <dbReference type="ARBA" id="ARBA00023136"/>
    </source>
</evidence>
<evidence type="ECO:0000256" key="6">
    <source>
        <dbReference type="SAM" id="Phobius"/>
    </source>
</evidence>
<name>A0AB94ID83_9GAMM</name>
<dbReference type="InterPro" id="IPR000917">
    <property type="entry name" value="Sulfatase_N"/>
</dbReference>
<keyword evidence="4 6" id="KW-1133">Transmembrane helix</keyword>
<feature type="transmembrane region" description="Helical" evidence="6">
    <location>
        <begin position="181"/>
        <end position="202"/>
    </location>
</feature>
<evidence type="ECO:0000259" key="7">
    <source>
        <dbReference type="Pfam" id="PF00884"/>
    </source>
</evidence>
<proteinExistence type="predicted"/>
<dbReference type="Pfam" id="PF00884">
    <property type="entry name" value="Sulfatase"/>
    <property type="match status" value="1"/>
</dbReference>
<keyword evidence="5 6" id="KW-0472">Membrane</keyword>
<evidence type="ECO:0000313" key="8">
    <source>
        <dbReference type="EMBL" id="TEA27383.1"/>
    </source>
</evidence>
<dbReference type="InterPro" id="IPR050448">
    <property type="entry name" value="OpgB/LTA_synthase_biosynth"/>
</dbReference>
<keyword evidence="3 6" id="KW-0812">Transmembrane</keyword>
<comment type="subcellular location">
    <subcellularLocation>
        <location evidence="1">Cell membrane</location>
        <topology evidence="1">Multi-pass membrane protein</topology>
    </subcellularLocation>
</comment>
<feature type="domain" description="Sulfatase N-terminal" evidence="7">
    <location>
        <begin position="286"/>
        <end position="578"/>
    </location>
</feature>
<feature type="transmembrane region" description="Helical" evidence="6">
    <location>
        <begin position="90"/>
        <end position="114"/>
    </location>
</feature>
<dbReference type="RefSeq" id="WP_024495900.1">
    <property type="nucleotide sequence ID" value="NZ_AWGA01000043.1"/>
</dbReference>
<accession>A0AB94ID83</accession>
<organism evidence="8 9">
    <name type="scientific">Candidatus Schmidhempelia bombi str. Bimp</name>
    <dbReference type="NCBI Taxonomy" id="1387197"/>
    <lineage>
        <taxon>Bacteria</taxon>
        <taxon>Pseudomonadati</taxon>
        <taxon>Pseudomonadota</taxon>
        <taxon>Gammaproteobacteria</taxon>
        <taxon>Orbales</taxon>
        <taxon>Orbaceae</taxon>
        <taxon>Candidatus Schmidhempelia</taxon>
    </lineage>
</organism>
<feature type="transmembrane region" description="Helical" evidence="6">
    <location>
        <begin position="12"/>
        <end position="36"/>
    </location>
</feature>
<dbReference type="InterPro" id="IPR017850">
    <property type="entry name" value="Alkaline_phosphatase_core_sf"/>
</dbReference>
<feature type="transmembrane region" description="Helical" evidence="6">
    <location>
        <begin position="56"/>
        <end position="78"/>
    </location>
</feature>
<dbReference type="GO" id="GO:0005886">
    <property type="term" value="C:plasma membrane"/>
    <property type="evidence" value="ECO:0007669"/>
    <property type="project" value="UniProtKB-SubCell"/>
</dbReference>
<evidence type="ECO:0000313" key="9">
    <source>
        <dbReference type="Proteomes" id="UP000506160"/>
    </source>
</evidence>
<evidence type="ECO:0000256" key="3">
    <source>
        <dbReference type="ARBA" id="ARBA00022692"/>
    </source>
</evidence>
<evidence type="ECO:0000256" key="2">
    <source>
        <dbReference type="ARBA" id="ARBA00022475"/>
    </source>
</evidence>
<dbReference type="PANTHER" id="PTHR47371">
    <property type="entry name" value="LIPOTEICHOIC ACID SYNTHASE"/>
    <property type="match status" value="1"/>
</dbReference>
<dbReference type="SUPFAM" id="SSF53649">
    <property type="entry name" value="Alkaline phosphatase-like"/>
    <property type="match status" value="1"/>
</dbReference>
<evidence type="ECO:0000256" key="4">
    <source>
        <dbReference type="ARBA" id="ARBA00022989"/>
    </source>
</evidence>
<keyword evidence="9" id="KW-1185">Reference proteome</keyword>
<dbReference type="Proteomes" id="UP000506160">
    <property type="component" value="Unassembled WGS sequence"/>
</dbReference>
<sequence>MWFTRFKQDFSLLVMPWLFAVIFPFLGRLILLFSYVDAENRLHYQHDVWQLLVTGLRFDIRIATLTFGSLLLFSFFTLFSTKFTRQWQKLLTLINPILLMVIALFTLINIFYYITYDRYIDVFIFGLLDDDTTAILKTIWSDYPVIWAVLGLTLLGYILAKLCRSWQYWVIKSITKTTPNWLALPACLVAVALIVIGCRGSIGTFPLRESDAQISSYAVLNKFVPNGVIAFDWAYKAYKNNNKFMDIPLKESQQALATFFQQTQPNDVTIFMQQTAANPVADAHPPHVVFAVMESMGSHLFRFDNPQRDLYGSLRQHWQQDWVFNRFVSEGDGTIDSLNRFFVRSPIDKISQSSAQNADFISNMFKPFKAKGYKIVYITAGNGAWRNLNRFLPHLGVDEFVEQNTLKEAFPDATISTWGVPDEYMFKYAEQRLAQAEKQGEPIMIMMMSITNHPPYQLPPNHPYHPYSFTPQELTRLKNMGNEDEIRTMFNTFSYSNDQLGRFISWVKAQPLGSHTLIAATGDHNIRGIGYPDPAELMLSHAVPFYLYVPTTYQYQTLYDKTRIGSHKDIMPTLYQLALSSTPYYQTGCNLVALKLDSPWCNVGYNPYVTINQQGAYALINNTFQPWQDDTGLLVKPVTTMNEEQQQTLARWQSWSLLLHWQLNQQISTDKKH</sequence>
<dbReference type="EMBL" id="AWGA01000043">
    <property type="protein sequence ID" value="TEA27383.1"/>
    <property type="molecule type" value="Genomic_DNA"/>
</dbReference>
<reference evidence="8 9" key="1">
    <citation type="journal article" date="2014" name="Appl. Environ. Microbiol.">
        <title>Genomic features of a bumble bee symbiont reflect its host environment.</title>
        <authorList>
            <person name="Martinson V.G."/>
            <person name="Magoc T."/>
            <person name="Koch H."/>
            <person name="Salzberg S.L."/>
            <person name="Moran N.A."/>
        </authorList>
    </citation>
    <scope>NUCLEOTIDE SEQUENCE [LARGE SCALE GENOMIC DNA]</scope>
    <source>
        <strain evidence="8 9">Bimp</strain>
    </source>
</reference>
<gene>
    <name evidence="8" type="ORF">O970_04160</name>
</gene>
<evidence type="ECO:0000256" key="1">
    <source>
        <dbReference type="ARBA" id="ARBA00004651"/>
    </source>
</evidence>
<comment type="caution">
    <text evidence="8">The sequence shown here is derived from an EMBL/GenBank/DDBJ whole genome shotgun (WGS) entry which is preliminary data.</text>
</comment>
<protein>
    <submittedName>
        <fullName evidence="8">LTA synthase family protein</fullName>
    </submittedName>
</protein>